<dbReference type="Pfam" id="PF12725">
    <property type="entry name" value="DUF3810"/>
    <property type="match status" value="1"/>
</dbReference>
<evidence type="ECO:0000313" key="2">
    <source>
        <dbReference type="EMBL" id="TSJ38766.1"/>
    </source>
</evidence>
<dbReference type="EMBL" id="VLPK01000004">
    <property type="protein sequence ID" value="TSJ38766.1"/>
    <property type="molecule type" value="Genomic_DNA"/>
</dbReference>
<evidence type="ECO:0000256" key="1">
    <source>
        <dbReference type="SAM" id="Phobius"/>
    </source>
</evidence>
<feature type="transmembrane region" description="Helical" evidence="1">
    <location>
        <begin position="94"/>
        <end position="115"/>
    </location>
</feature>
<sequence length="360" mass="41189">MPSRLSKIQKQLITILTLAIALFLLSVFEDHPAAVEKYYSQGFYIFICRVFHPIYNIIPFSLGDVIYIVVVAYLIYLSVRLVKLSLKKQFKLAGSLVLGVIIGTQAGILIFYLFWGLNYFRPSAAERLNLRDTSFTTAQLQDVTCMIIDSANATRLRITHDDTLKSNDAIYQTAVAAMNKISKDSASFRAYDPHIKSSILTPLMNYLGTSGYYNPFTSEAQMNYQMPVFERPFVACHEMSHQIGYGPEDEANFAGFLVGINSDDRLLRYSAYQVALDECMHALRRRDTVANNELKLHISKEVRADLRVQRLYWQSFRGQIGIISSIFYDDYLKANNQPHGMDTYNEMVLLLMAWYSRPHP</sequence>
<dbReference type="Proteomes" id="UP000318733">
    <property type="component" value="Unassembled WGS sequence"/>
</dbReference>
<comment type="caution">
    <text evidence="2">The sequence shown here is derived from an EMBL/GenBank/DDBJ whole genome shotgun (WGS) entry which is preliminary data.</text>
</comment>
<dbReference type="InterPro" id="IPR024294">
    <property type="entry name" value="DUF3810"/>
</dbReference>
<reference evidence="2 3" key="1">
    <citation type="submission" date="2019-07" db="EMBL/GenBank/DDBJ databases">
        <authorList>
            <person name="Huq M.A."/>
        </authorList>
    </citation>
    <scope>NUCLEOTIDE SEQUENCE [LARGE SCALE GENOMIC DNA]</scope>
    <source>
        <strain evidence="2 3">MAH-19</strain>
    </source>
</reference>
<accession>A0A556MFQ7</accession>
<keyword evidence="1" id="KW-1133">Transmembrane helix</keyword>
<evidence type="ECO:0000313" key="3">
    <source>
        <dbReference type="Proteomes" id="UP000318733"/>
    </source>
</evidence>
<gene>
    <name evidence="2" type="ORF">FO440_19880</name>
</gene>
<dbReference type="AlphaFoldDB" id="A0A556MFQ7"/>
<keyword evidence="3" id="KW-1185">Reference proteome</keyword>
<protein>
    <submittedName>
        <fullName evidence="2">DUF3810 domain-containing protein</fullName>
    </submittedName>
</protein>
<organism evidence="2 3">
    <name type="scientific">Mucilaginibacter corticis</name>
    <dbReference type="NCBI Taxonomy" id="2597670"/>
    <lineage>
        <taxon>Bacteria</taxon>
        <taxon>Pseudomonadati</taxon>
        <taxon>Bacteroidota</taxon>
        <taxon>Sphingobacteriia</taxon>
        <taxon>Sphingobacteriales</taxon>
        <taxon>Sphingobacteriaceae</taxon>
        <taxon>Mucilaginibacter</taxon>
    </lineage>
</organism>
<proteinExistence type="predicted"/>
<feature type="transmembrane region" description="Helical" evidence="1">
    <location>
        <begin position="65"/>
        <end position="82"/>
    </location>
</feature>
<name>A0A556MFQ7_9SPHI</name>
<keyword evidence="1" id="KW-0472">Membrane</keyword>
<dbReference type="OrthoDB" id="1048788at2"/>
<feature type="transmembrane region" description="Helical" evidence="1">
    <location>
        <begin position="12"/>
        <end position="28"/>
    </location>
</feature>
<dbReference type="RefSeq" id="WP_144250047.1">
    <property type="nucleotide sequence ID" value="NZ_VLPK01000004.1"/>
</dbReference>
<keyword evidence="1" id="KW-0812">Transmembrane</keyword>